<evidence type="ECO:0000259" key="4">
    <source>
        <dbReference type="PROSITE" id="PS50853"/>
    </source>
</evidence>
<evidence type="ECO:0000256" key="3">
    <source>
        <dbReference type="SAM" id="MobiDB-lite"/>
    </source>
</evidence>
<gene>
    <name evidence="5" type="primary">Cntn2_0</name>
    <name evidence="5" type="ORF">RAMSUL_R15089</name>
</gene>
<feature type="region of interest" description="Disordered" evidence="3">
    <location>
        <begin position="66"/>
        <end position="91"/>
    </location>
</feature>
<organism evidence="5 6">
    <name type="scientific">Ramphastos sulfuratus</name>
    <dbReference type="NCBI Taxonomy" id="322582"/>
    <lineage>
        <taxon>Eukaryota</taxon>
        <taxon>Metazoa</taxon>
        <taxon>Chordata</taxon>
        <taxon>Craniata</taxon>
        <taxon>Vertebrata</taxon>
        <taxon>Euteleostomi</taxon>
        <taxon>Archelosauria</taxon>
        <taxon>Archosauria</taxon>
        <taxon>Dinosauria</taxon>
        <taxon>Saurischia</taxon>
        <taxon>Theropoda</taxon>
        <taxon>Coelurosauria</taxon>
        <taxon>Aves</taxon>
        <taxon>Neognathae</taxon>
        <taxon>Neoaves</taxon>
        <taxon>Telluraves</taxon>
        <taxon>Coraciimorphae</taxon>
        <taxon>Piciformes</taxon>
        <taxon>Ramphastidae</taxon>
        <taxon>Ramphastos</taxon>
    </lineage>
</organism>
<name>A0A852C8D1_9PICI</name>
<dbReference type="InterPro" id="IPR003961">
    <property type="entry name" value="FN3_dom"/>
</dbReference>
<evidence type="ECO:0000256" key="2">
    <source>
        <dbReference type="ARBA" id="ARBA00023157"/>
    </source>
</evidence>
<protein>
    <submittedName>
        <fullName evidence="5">CNTN2 protein</fullName>
    </submittedName>
</protein>
<keyword evidence="2" id="KW-1015">Disulfide bond</keyword>
<dbReference type="EMBL" id="WBNM01026576">
    <property type="protein sequence ID" value="NXP77363.1"/>
    <property type="molecule type" value="Genomic_DNA"/>
</dbReference>
<dbReference type="CDD" id="cd00063">
    <property type="entry name" value="FN3"/>
    <property type="match status" value="1"/>
</dbReference>
<dbReference type="FunFam" id="2.60.40.10:FF:000054">
    <property type="entry name" value="Contactin 1"/>
    <property type="match status" value="1"/>
</dbReference>
<dbReference type="AlphaFoldDB" id="A0A852C8D1"/>
<dbReference type="InterPro" id="IPR013783">
    <property type="entry name" value="Ig-like_fold"/>
</dbReference>
<evidence type="ECO:0000256" key="1">
    <source>
        <dbReference type="ARBA" id="ARBA00022737"/>
    </source>
</evidence>
<feature type="domain" description="Fibronectin type-III" evidence="4">
    <location>
        <begin position="1"/>
        <end position="84"/>
    </location>
</feature>
<dbReference type="PANTHER" id="PTHR44170:SF54">
    <property type="entry name" value="FI24025P1"/>
    <property type="match status" value="1"/>
</dbReference>
<feature type="non-terminal residue" evidence="5">
    <location>
        <position position="1"/>
    </location>
</feature>
<dbReference type="GO" id="GO:0098609">
    <property type="term" value="P:cell-cell adhesion"/>
    <property type="evidence" value="ECO:0007669"/>
    <property type="project" value="TreeGrafter"/>
</dbReference>
<keyword evidence="6" id="KW-1185">Reference proteome</keyword>
<dbReference type="Pfam" id="PF00041">
    <property type="entry name" value="fn3"/>
    <property type="match status" value="1"/>
</dbReference>
<dbReference type="SUPFAM" id="SSF49265">
    <property type="entry name" value="Fibronectin type III"/>
    <property type="match status" value="1"/>
</dbReference>
<reference evidence="5" key="1">
    <citation type="submission" date="2019-09" db="EMBL/GenBank/DDBJ databases">
        <title>Bird 10,000 Genomes (B10K) Project - Family phase.</title>
        <authorList>
            <person name="Zhang G."/>
        </authorList>
    </citation>
    <scope>NUCLEOTIDE SEQUENCE</scope>
    <source>
        <strain evidence="5">B10K-DU-001-30</strain>
        <tissue evidence="5">Muscle</tissue>
    </source>
</reference>
<dbReference type="InterPro" id="IPR036116">
    <property type="entry name" value="FN3_sf"/>
</dbReference>
<comment type="caution">
    <text evidence="5">The sequence shown here is derived from an EMBL/GenBank/DDBJ whole genome shotgun (WGS) entry which is preliminary data.</text>
</comment>
<proteinExistence type="predicted"/>
<keyword evidence="1" id="KW-0677">Repeat</keyword>
<sequence length="213" mass="23210">MDVSWEPVEQGDMTGVLLGYEIRYWKDGDKEEAADRVRTAGLVTSAHVTGLIPNTKYHVSVRAYNRAGTGPPSPSTNVTTTKPPPKRPPGNISWTFSGSTVSIKWDPVVAKADESAVTGYKMLYRQDSHSAPTLYLASKSRIDIPVPEDFTHAFVQIRVTGPGGDGTPAEVHILRNSGTSMMVEDSVTRPVPHFVIITTNSLLMVALISYLEL</sequence>
<dbReference type="Proteomes" id="UP000611227">
    <property type="component" value="Unassembled WGS sequence"/>
</dbReference>
<dbReference type="Gene3D" id="2.60.40.10">
    <property type="entry name" value="Immunoglobulins"/>
    <property type="match status" value="2"/>
</dbReference>
<evidence type="ECO:0000313" key="6">
    <source>
        <dbReference type="Proteomes" id="UP000611227"/>
    </source>
</evidence>
<dbReference type="PANTHER" id="PTHR44170">
    <property type="entry name" value="PROTEIN SIDEKICK"/>
    <property type="match status" value="1"/>
</dbReference>
<dbReference type="PROSITE" id="PS50853">
    <property type="entry name" value="FN3"/>
    <property type="match status" value="1"/>
</dbReference>
<feature type="non-terminal residue" evidence="5">
    <location>
        <position position="213"/>
    </location>
</feature>
<evidence type="ECO:0000313" key="5">
    <source>
        <dbReference type="EMBL" id="NXP77363.1"/>
    </source>
</evidence>
<dbReference type="FunFam" id="2.60.40.10:FF:000028">
    <property type="entry name" value="Neuronal cell adhesion molecule"/>
    <property type="match status" value="1"/>
</dbReference>
<accession>A0A852C8D1</accession>